<dbReference type="FunCoup" id="Q9HJS7">
    <property type="interactions" value="30"/>
</dbReference>
<dbReference type="STRING" id="273075.gene:9572101"/>
<dbReference type="OrthoDB" id="7466at2157"/>
<dbReference type="SMR" id="Q9HJS7"/>
<evidence type="ECO:0000259" key="1">
    <source>
        <dbReference type="Pfam" id="PF00561"/>
    </source>
</evidence>
<dbReference type="MEROPS" id="S33.010"/>
<dbReference type="PANTHER" id="PTHR43798:SF33">
    <property type="entry name" value="HYDROLASE, PUTATIVE (AFU_ORTHOLOGUE AFUA_2G14860)-RELATED"/>
    <property type="match status" value="1"/>
</dbReference>
<name>Q9HJS7_THEAC</name>
<dbReference type="PANTHER" id="PTHR43798">
    <property type="entry name" value="MONOACYLGLYCEROL LIPASE"/>
    <property type="match status" value="1"/>
</dbReference>
<dbReference type="InterPro" id="IPR029058">
    <property type="entry name" value="AB_hydrolase_fold"/>
</dbReference>
<feature type="domain" description="AB hydrolase-1" evidence="1">
    <location>
        <begin position="22"/>
        <end position="112"/>
    </location>
</feature>
<dbReference type="GO" id="GO:0016020">
    <property type="term" value="C:membrane"/>
    <property type="evidence" value="ECO:0007669"/>
    <property type="project" value="TreeGrafter"/>
</dbReference>
<dbReference type="Gene3D" id="3.40.50.1820">
    <property type="entry name" value="alpha/beta hydrolase"/>
    <property type="match status" value="1"/>
</dbReference>
<dbReference type="ESTHER" id="theac-Ta0887">
    <property type="family name" value="AlphaBeta_hydrolase"/>
</dbReference>
<organism evidence="2 3">
    <name type="scientific">Thermoplasma acidophilum (strain ATCC 25905 / DSM 1728 / JCM 9062 / NBRC 15155 / AMRC-C165)</name>
    <dbReference type="NCBI Taxonomy" id="273075"/>
    <lineage>
        <taxon>Archaea</taxon>
        <taxon>Methanobacteriati</taxon>
        <taxon>Thermoplasmatota</taxon>
        <taxon>Thermoplasmata</taxon>
        <taxon>Thermoplasmatales</taxon>
        <taxon>Thermoplasmataceae</taxon>
        <taxon>Thermoplasma</taxon>
    </lineage>
</organism>
<dbReference type="RefSeq" id="WP_010901297.1">
    <property type="nucleotide sequence ID" value="NC_002578.1"/>
</dbReference>
<dbReference type="EMBL" id="AL445065">
    <property type="protein sequence ID" value="CAC12016.1"/>
    <property type="molecule type" value="Genomic_DNA"/>
</dbReference>
<dbReference type="AlphaFoldDB" id="Q9HJS7"/>
<dbReference type="PRINTS" id="PR00111">
    <property type="entry name" value="ABHYDROLASE"/>
</dbReference>
<evidence type="ECO:0000313" key="2">
    <source>
        <dbReference type="EMBL" id="CAC12016.1"/>
    </source>
</evidence>
<dbReference type="KEGG" id="tac:Ta0887"/>
<gene>
    <name evidence="2" type="ordered locus">Ta0887</name>
</gene>
<sequence length="235" mass="26709">MDRHSIMTSFGNLSYLERPGSYPLVFLHGLGGSGNNWIRLDRFLDGRFRMICFDLLGHGRSDKPRVEYTVEVQASAIVEALSKLGVNRFTLVGNSYGGWISLYIALKKKVPDYLVLVDSAGLNPTIAELGDEKLNEFVKKVMSVEEGNDEYVIRNISINNSKEEWKIKDEDLRSIKTKTLIIWGTADNVLSIEYGRKFHELIPNSLLFEIPYAKHTPQITHPQIVARIINDNVRI</sequence>
<dbReference type="eggNOG" id="arCOG01648">
    <property type="taxonomic scope" value="Archaea"/>
</dbReference>
<dbReference type="SUPFAM" id="SSF53474">
    <property type="entry name" value="alpha/beta-Hydrolases"/>
    <property type="match status" value="1"/>
</dbReference>
<dbReference type="EnsemblBacteria" id="CAC12016">
    <property type="protein sequence ID" value="CAC12016"/>
    <property type="gene ID" value="CAC12016"/>
</dbReference>
<dbReference type="InterPro" id="IPR000073">
    <property type="entry name" value="AB_hydrolase_1"/>
</dbReference>
<proteinExistence type="predicted"/>
<dbReference type="Proteomes" id="UP000001024">
    <property type="component" value="Chromosome"/>
</dbReference>
<dbReference type="InParanoid" id="Q9HJS7"/>
<keyword evidence="3" id="KW-1185">Reference proteome</keyword>
<dbReference type="InterPro" id="IPR050266">
    <property type="entry name" value="AB_hydrolase_sf"/>
</dbReference>
<dbReference type="PaxDb" id="273075-Ta0887"/>
<dbReference type="HOGENOM" id="CLU_020336_50_4_2"/>
<accession>Q9HJS7</accession>
<reference evidence="2 3" key="1">
    <citation type="journal article" date="2000" name="Nature">
        <title>The genome sequence of the thermoacidophilic scavenger Thermoplasma acidophilum.</title>
        <authorList>
            <person name="Ruepp A."/>
            <person name="Graml W."/>
            <person name="Santos-Martinez M.L."/>
            <person name="Koretke K.K."/>
            <person name="Volker C."/>
            <person name="Mewes H.W."/>
            <person name="Frishman D."/>
            <person name="Stocker S."/>
            <person name="Lupas A.N."/>
            <person name="Baumeister W."/>
        </authorList>
    </citation>
    <scope>NUCLEOTIDE SEQUENCE [LARGE SCALE GENOMIC DNA]</scope>
    <source>
        <strain evidence="3">ATCC 25905 / DSM 1728 / JCM 9062 / NBRC 15155 / AMRC-C165</strain>
    </source>
</reference>
<evidence type="ECO:0000313" key="3">
    <source>
        <dbReference type="Proteomes" id="UP000001024"/>
    </source>
</evidence>
<dbReference type="Pfam" id="PF00561">
    <property type="entry name" value="Abhydrolase_1"/>
    <property type="match status" value="1"/>
</dbReference>
<protein>
    <submittedName>
        <fullName evidence="2">Triacylglycerol lipase related protein</fullName>
    </submittedName>
</protein>